<dbReference type="PANTHER" id="PTHR45444">
    <property type="entry name" value="XANTHINE DEHYDROGENASE"/>
    <property type="match status" value="1"/>
</dbReference>
<evidence type="ECO:0000313" key="10">
    <source>
        <dbReference type="EMBL" id="GER90331.1"/>
    </source>
</evidence>
<dbReference type="InterPro" id="IPR016166">
    <property type="entry name" value="FAD-bd_PCMH"/>
</dbReference>
<dbReference type="Gene3D" id="3.10.20.30">
    <property type="match status" value="1"/>
</dbReference>
<dbReference type="InterPro" id="IPR012675">
    <property type="entry name" value="Beta-grasp_dom_sf"/>
</dbReference>
<dbReference type="Pfam" id="PF01799">
    <property type="entry name" value="Fer2_2"/>
    <property type="match status" value="1"/>
</dbReference>
<dbReference type="Pfam" id="PF00941">
    <property type="entry name" value="FAD_binding_5"/>
    <property type="match status" value="1"/>
</dbReference>
<dbReference type="PROSITE" id="PS00197">
    <property type="entry name" value="2FE2S_FER_1"/>
    <property type="match status" value="1"/>
</dbReference>
<dbReference type="GO" id="GO:0016491">
    <property type="term" value="F:oxidoreductase activity"/>
    <property type="evidence" value="ECO:0007669"/>
    <property type="project" value="UniProtKB-KW"/>
</dbReference>
<evidence type="ECO:0000259" key="8">
    <source>
        <dbReference type="PROSITE" id="PS51085"/>
    </source>
</evidence>
<dbReference type="AlphaFoldDB" id="A0A5J4KV52"/>
<dbReference type="Gene3D" id="3.30.465.10">
    <property type="match status" value="1"/>
</dbReference>
<evidence type="ECO:0000256" key="4">
    <source>
        <dbReference type="ARBA" id="ARBA00022827"/>
    </source>
</evidence>
<dbReference type="PROSITE" id="PS51387">
    <property type="entry name" value="FAD_PCMH"/>
    <property type="match status" value="1"/>
</dbReference>
<dbReference type="InterPro" id="IPR002346">
    <property type="entry name" value="Mopterin_DH_FAD-bd"/>
</dbReference>
<sequence>MWQTYFQPTTLDQALQLLNQHGERARIIAGGTDVLVELPRGVKPTTTLIDISKVAELKYIREENDEIVLGALTTHNDVLLSELCRQYATPLVQACWEVGAPPIRTRATIAGNLVTASPANDTIAPLLALNAHLVLARWHEGGYGERIIPLQDFYSGLRSTLLQPDELIREIRIPSLSSQQRSLFVKLGLRRAQAISVINIALVLTFDEDFIREARITLGCVAPTVVHASTVEKFLQGKRLEPEVCLEAGLLATHDVRPIRDVRSSAQYRLAMLATLLTHSLERLVNPEAMDLYEQPPVSLETAWTQDTTTCAPFQDCIETTINARPYQLCQAQQKTLLNMLREDAGLTGTKEGCAEGECGACTVWLNGQAVMSCLVPAVQAHGATVTTIEGLAHDDQLHPLQQAFIDCAAVQCGFCIPGMLMSGAKLLDEYPAPSLDQIRTALSGNICRCTGYQKIWEAVQSVGASQGRHI</sequence>
<dbReference type="SUPFAM" id="SSF55447">
    <property type="entry name" value="CO dehydrogenase flavoprotein C-terminal domain-like"/>
    <property type="match status" value="1"/>
</dbReference>
<dbReference type="InterPro" id="IPR036010">
    <property type="entry name" value="2Fe-2S_ferredoxin-like_sf"/>
</dbReference>
<dbReference type="Pfam" id="PF00111">
    <property type="entry name" value="Fer2"/>
    <property type="match status" value="1"/>
</dbReference>
<keyword evidence="6" id="KW-0408">Iron</keyword>
<evidence type="ECO:0000256" key="1">
    <source>
        <dbReference type="ARBA" id="ARBA00022630"/>
    </source>
</evidence>
<dbReference type="EMBL" id="BKZW01000002">
    <property type="protein sequence ID" value="GER90331.1"/>
    <property type="molecule type" value="Genomic_DNA"/>
</dbReference>
<dbReference type="GO" id="GO:0071949">
    <property type="term" value="F:FAD binding"/>
    <property type="evidence" value="ECO:0007669"/>
    <property type="project" value="InterPro"/>
</dbReference>
<evidence type="ECO:0000256" key="3">
    <source>
        <dbReference type="ARBA" id="ARBA00022723"/>
    </source>
</evidence>
<dbReference type="SUPFAM" id="SSF56176">
    <property type="entry name" value="FAD-binding/transporter-associated domain-like"/>
    <property type="match status" value="1"/>
</dbReference>
<dbReference type="GO" id="GO:0051537">
    <property type="term" value="F:2 iron, 2 sulfur cluster binding"/>
    <property type="evidence" value="ECO:0007669"/>
    <property type="project" value="UniProtKB-KW"/>
</dbReference>
<dbReference type="Gene3D" id="3.30.390.50">
    <property type="entry name" value="CO dehydrogenase flavoprotein, C-terminal domain"/>
    <property type="match status" value="1"/>
</dbReference>
<dbReference type="SMART" id="SM01092">
    <property type="entry name" value="CO_deh_flav_C"/>
    <property type="match status" value="1"/>
</dbReference>
<dbReference type="InterPro" id="IPR016167">
    <property type="entry name" value="FAD-bd_PCMH_sub1"/>
</dbReference>
<dbReference type="InterPro" id="IPR016169">
    <property type="entry name" value="FAD-bd_PCMH_sub2"/>
</dbReference>
<comment type="caution">
    <text evidence="10">The sequence shown here is derived from an EMBL/GenBank/DDBJ whole genome shotgun (WGS) entry which is preliminary data.</text>
</comment>
<dbReference type="GO" id="GO:0005506">
    <property type="term" value="F:iron ion binding"/>
    <property type="evidence" value="ECO:0007669"/>
    <property type="project" value="InterPro"/>
</dbReference>
<dbReference type="InterPro" id="IPR016208">
    <property type="entry name" value="Ald_Oxase/xanthine_DH-like"/>
</dbReference>
<keyword evidence="5" id="KW-0560">Oxidoreductase</keyword>
<dbReference type="InterPro" id="IPR006058">
    <property type="entry name" value="2Fe2S_fd_BS"/>
</dbReference>
<dbReference type="SUPFAM" id="SSF47741">
    <property type="entry name" value="CO dehydrogenase ISP C-domain like"/>
    <property type="match status" value="1"/>
</dbReference>
<keyword evidence="2" id="KW-0001">2Fe-2S</keyword>
<dbReference type="PANTHER" id="PTHR45444:SF3">
    <property type="entry name" value="XANTHINE DEHYDROGENASE"/>
    <property type="match status" value="1"/>
</dbReference>
<evidence type="ECO:0000313" key="11">
    <source>
        <dbReference type="Proteomes" id="UP000326912"/>
    </source>
</evidence>
<feature type="domain" description="2Fe-2S ferredoxin-type" evidence="8">
    <location>
        <begin position="318"/>
        <end position="392"/>
    </location>
</feature>
<dbReference type="InterPro" id="IPR036683">
    <property type="entry name" value="CO_DH_flav_C_dom_sf"/>
</dbReference>
<proteinExistence type="predicted"/>
<name>A0A5J4KV52_9CHLR</name>
<feature type="domain" description="FAD-binding PCMH-type" evidence="9">
    <location>
        <begin position="1"/>
        <end position="178"/>
    </location>
</feature>
<dbReference type="RefSeq" id="WP_151758085.1">
    <property type="nucleotide sequence ID" value="NZ_BKZW01000002.1"/>
</dbReference>
<dbReference type="Pfam" id="PF03450">
    <property type="entry name" value="CO_deh_flav_C"/>
    <property type="match status" value="1"/>
</dbReference>
<dbReference type="FunFam" id="1.10.150.120:FF:000003">
    <property type="entry name" value="Carbon monoxide dehydrogenase, small subunit"/>
    <property type="match status" value="1"/>
</dbReference>
<keyword evidence="7" id="KW-0411">Iron-sulfur</keyword>
<dbReference type="InterPro" id="IPR002888">
    <property type="entry name" value="2Fe-2S-bd"/>
</dbReference>
<dbReference type="Gene3D" id="1.10.150.120">
    <property type="entry name" value="[2Fe-2S]-binding domain"/>
    <property type="match status" value="1"/>
</dbReference>
<dbReference type="PROSITE" id="PS51085">
    <property type="entry name" value="2FE2S_FER_2"/>
    <property type="match status" value="1"/>
</dbReference>
<dbReference type="InterPro" id="IPR001041">
    <property type="entry name" value="2Fe-2S_ferredoxin-type"/>
</dbReference>
<dbReference type="InterPro" id="IPR036884">
    <property type="entry name" value="2Fe-2S-bd_dom_sf"/>
</dbReference>
<evidence type="ECO:0000256" key="7">
    <source>
        <dbReference type="ARBA" id="ARBA00023014"/>
    </source>
</evidence>
<evidence type="ECO:0000259" key="9">
    <source>
        <dbReference type="PROSITE" id="PS51387"/>
    </source>
</evidence>
<reference evidence="10 11" key="1">
    <citation type="submission" date="2019-10" db="EMBL/GenBank/DDBJ databases">
        <title>Dictyobacter vulcani sp. nov., within the class Ktedonobacteria, isolated from soil of volcanic Mt. Zao.</title>
        <authorList>
            <person name="Zheng Y."/>
            <person name="Wang C.M."/>
            <person name="Sakai Y."/>
            <person name="Abe K."/>
            <person name="Yokota A."/>
            <person name="Yabe S."/>
        </authorList>
    </citation>
    <scope>NUCLEOTIDE SEQUENCE [LARGE SCALE GENOMIC DNA]</scope>
    <source>
        <strain evidence="10 11">W12</strain>
    </source>
</reference>
<gene>
    <name evidence="10" type="ORF">KDW_44930</name>
</gene>
<dbReference type="SUPFAM" id="SSF54292">
    <property type="entry name" value="2Fe-2S ferredoxin-like"/>
    <property type="match status" value="1"/>
</dbReference>
<keyword evidence="3" id="KW-0479">Metal-binding</keyword>
<dbReference type="InterPro" id="IPR005107">
    <property type="entry name" value="CO_DH_flav_C"/>
</dbReference>
<protein>
    <submittedName>
        <fullName evidence="10">Uncharacterized protein</fullName>
    </submittedName>
</protein>
<accession>A0A5J4KV52</accession>
<organism evidence="10 11">
    <name type="scientific">Dictyobacter vulcani</name>
    <dbReference type="NCBI Taxonomy" id="2607529"/>
    <lineage>
        <taxon>Bacteria</taxon>
        <taxon>Bacillati</taxon>
        <taxon>Chloroflexota</taxon>
        <taxon>Ktedonobacteria</taxon>
        <taxon>Ktedonobacterales</taxon>
        <taxon>Dictyobacteraceae</taxon>
        <taxon>Dictyobacter</taxon>
    </lineage>
</organism>
<evidence type="ECO:0000256" key="6">
    <source>
        <dbReference type="ARBA" id="ARBA00023004"/>
    </source>
</evidence>
<evidence type="ECO:0000256" key="5">
    <source>
        <dbReference type="ARBA" id="ARBA00023002"/>
    </source>
</evidence>
<dbReference type="Gene3D" id="3.30.43.10">
    <property type="entry name" value="Uridine Diphospho-n-acetylenolpyruvylglucosamine Reductase, domain 2"/>
    <property type="match status" value="1"/>
</dbReference>
<evidence type="ECO:0000256" key="2">
    <source>
        <dbReference type="ARBA" id="ARBA00022714"/>
    </source>
</evidence>
<keyword evidence="1" id="KW-0285">Flavoprotein</keyword>
<dbReference type="Proteomes" id="UP000326912">
    <property type="component" value="Unassembled WGS sequence"/>
</dbReference>
<keyword evidence="11" id="KW-1185">Reference proteome</keyword>
<keyword evidence="4" id="KW-0274">FAD</keyword>
<dbReference type="InterPro" id="IPR036318">
    <property type="entry name" value="FAD-bd_PCMH-like_sf"/>
</dbReference>